<gene>
    <name evidence="1" type="ORF">FuraDRAFT_1456</name>
</gene>
<keyword evidence="2" id="KW-1185">Reference proteome</keyword>
<evidence type="ECO:0000313" key="1">
    <source>
        <dbReference type="EMBL" id="EEG09516.1"/>
    </source>
</evidence>
<organism evidence="1 2">
    <name type="scientific">Pseudogulbenkiania ferrooxidans 2002</name>
    <dbReference type="NCBI Taxonomy" id="279714"/>
    <lineage>
        <taxon>Bacteria</taxon>
        <taxon>Pseudomonadati</taxon>
        <taxon>Pseudomonadota</taxon>
        <taxon>Betaproteobacteria</taxon>
        <taxon>Neisseriales</taxon>
        <taxon>Chromobacteriaceae</taxon>
        <taxon>Pseudogulbenkiania</taxon>
    </lineage>
</organism>
<evidence type="ECO:0000313" key="2">
    <source>
        <dbReference type="Proteomes" id="UP000003165"/>
    </source>
</evidence>
<accession>B9Z271</accession>
<dbReference type="AlphaFoldDB" id="B9Z271"/>
<comment type="caution">
    <text evidence="1">The sequence shown here is derived from an EMBL/GenBank/DDBJ whole genome shotgun (WGS) entry which is preliminary data.</text>
</comment>
<proteinExistence type="predicted"/>
<name>B9Z271_9NEIS</name>
<dbReference type="Proteomes" id="UP000003165">
    <property type="component" value="Unassembled WGS sequence"/>
</dbReference>
<sequence>MNHFSLRGDYRVQSRRDYAPSALEGEWYCDHGLVSNEQINGALRRHPRWAGHTRVSLLPVLVSRRSGKFASEPDILYKRDLFIPEPGADGMPADIVDVLKSQQNWLSRARYIKALFPDDFPRIFRYLCHLELIIANEYMLHEAGHFLSYDVFTKQRDGYFSIAGKTAWPLVYLEELRADLNAFGFAVQLLPQEQAAQIFLYNLMLRFGVHREGLLSARQAPYGLVPYLLFYLLYQLDFIAVWELRGRYCFTLGSLDSQNLIEVMQACALHAEQQLNTPEMAVRSPLDRAIAAARYVRLRLDHHTLTQRFASVMNQQAASKEQS</sequence>
<protein>
    <submittedName>
        <fullName evidence="1">Uncharacterized protein</fullName>
    </submittedName>
</protein>
<dbReference type="RefSeq" id="WP_008953476.1">
    <property type="nucleotide sequence ID" value="NZ_ACIS01000003.1"/>
</dbReference>
<dbReference type="EMBL" id="ACIS01000003">
    <property type="protein sequence ID" value="EEG09516.1"/>
    <property type="molecule type" value="Genomic_DNA"/>
</dbReference>
<reference evidence="1 2" key="1">
    <citation type="submission" date="2009-02" db="EMBL/GenBank/DDBJ databases">
        <title>Sequencing of the draft genome and assembly of Lutiella nitroferrum 2002.</title>
        <authorList>
            <consortium name="US DOE Joint Genome Institute (JGI-PGF)"/>
            <person name="Lucas S."/>
            <person name="Copeland A."/>
            <person name="Lapidus A."/>
            <person name="Glavina del Rio T."/>
            <person name="Tice H."/>
            <person name="Bruce D."/>
            <person name="Goodwin L."/>
            <person name="Pitluck S."/>
            <person name="Larimer F."/>
            <person name="Land M.L."/>
            <person name="Hauser L."/>
            <person name="Coates J.D."/>
        </authorList>
    </citation>
    <scope>NUCLEOTIDE SEQUENCE [LARGE SCALE GENOMIC DNA]</scope>
    <source>
        <strain evidence="1 2">2002</strain>
    </source>
</reference>